<keyword evidence="4 6" id="KW-1133">Transmembrane helix</keyword>
<feature type="transmembrane region" description="Helical" evidence="6">
    <location>
        <begin position="307"/>
        <end position="325"/>
    </location>
</feature>
<dbReference type="InterPro" id="IPR005495">
    <property type="entry name" value="LptG/LptF_permease"/>
</dbReference>
<evidence type="ECO:0000256" key="3">
    <source>
        <dbReference type="ARBA" id="ARBA00022692"/>
    </source>
</evidence>
<reference evidence="7 8" key="1">
    <citation type="submission" date="2016-10" db="EMBL/GenBank/DDBJ databases">
        <authorList>
            <person name="Varghese N."/>
            <person name="Submissions S."/>
        </authorList>
    </citation>
    <scope>NUCLEOTIDE SEQUENCE [LARGE SCALE GENOMIC DNA]</scope>
    <source>
        <strain evidence="8">YIM D21,KCTC 23444,ACCC 10710</strain>
    </source>
</reference>
<feature type="transmembrane region" description="Helical" evidence="6">
    <location>
        <begin position="12"/>
        <end position="29"/>
    </location>
</feature>
<keyword evidence="3 6" id="KW-0812">Transmembrane</keyword>
<evidence type="ECO:0000256" key="6">
    <source>
        <dbReference type="SAM" id="Phobius"/>
    </source>
</evidence>
<dbReference type="AlphaFoldDB" id="A0A1I1Y7D4"/>
<evidence type="ECO:0000256" key="1">
    <source>
        <dbReference type="ARBA" id="ARBA00004651"/>
    </source>
</evidence>
<keyword evidence="8" id="KW-1185">Reference proteome</keyword>
<dbReference type="OrthoDB" id="9798468at2"/>
<dbReference type="GO" id="GO:0043190">
    <property type="term" value="C:ATP-binding cassette (ABC) transporter complex"/>
    <property type="evidence" value="ECO:0007669"/>
    <property type="project" value="InterPro"/>
</dbReference>
<dbReference type="Pfam" id="PF03739">
    <property type="entry name" value="LptF_LptG"/>
    <property type="match status" value="1"/>
</dbReference>
<keyword evidence="5 6" id="KW-0472">Membrane</keyword>
<dbReference type="EMBL" id="FOMS01000006">
    <property type="protein sequence ID" value="SFE13750.1"/>
    <property type="molecule type" value="Genomic_DNA"/>
</dbReference>
<name>A0A1I1Y7D4_9RHOB</name>
<evidence type="ECO:0000313" key="8">
    <source>
        <dbReference type="Proteomes" id="UP000325289"/>
    </source>
</evidence>
<keyword evidence="2" id="KW-1003">Cell membrane</keyword>
<evidence type="ECO:0000256" key="2">
    <source>
        <dbReference type="ARBA" id="ARBA00022475"/>
    </source>
</evidence>
<sequence>MILHLYFARRFLTMFLGIFAIFVLFLGLLDLVEQLRRFDGEVTFGRVVLLTLLNMPASLYEMLPLVMILSSVAVFLSLARSSELVVARAAGRSGLTVLIGPTIVAAILGLAAVAIGNPIAAATSKRFETLSERYSSGETDVLSIGSEGLWLRQGDTAGQTVIQAARANSDATILYDVTFVTYDRDVGPVRRIAAEQAELGDGAWTLRDAKAWPLAPGQNAEALSQSFETLKVDSSLTRENIRDRFGRPSSISIWAMPAYIDDLERAGFSARRHVVWFWMEMARPLFLVSLVLLGAGFTMRHARLGRTGLSVLTAVLLGFGLYYVRNFAQILGETGQIPPISAAWVPPVASLLFALGLILQREDG</sequence>
<feature type="transmembrane region" description="Helical" evidence="6">
    <location>
        <begin position="62"/>
        <end position="81"/>
    </location>
</feature>
<gene>
    <name evidence="7" type="ORF">SAMN04515678_106257</name>
</gene>
<evidence type="ECO:0000256" key="5">
    <source>
        <dbReference type="ARBA" id="ARBA00023136"/>
    </source>
</evidence>
<dbReference type="Proteomes" id="UP000325289">
    <property type="component" value="Unassembled WGS sequence"/>
</dbReference>
<organism evidence="7 8">
    <name type="scientific">Roseivivax sediminis</name>
    <dbReference type="NCBI Taxonomy" id="936889"/>
    <lineage>
        <taxon>Bacteria</taxon>
        <taxon>Pseudomonadati</taxon>
        <taxon>Pseudomonadota</taxon>
        <taxon>Alphaproteobacteria</taxon>
        <taxon>Rhodobacterales</taxon>
        <taxon>Roseobacteraceae</taxon>
        <taxon>Roseivivax</taxon>
    </lineage>
</organism>
<dbReference type="PANTHER" id="PTHR33529:SF2">
    <property type="entry name" value="LIPOPOLYSACCHARIDE EXPORT SYSTEM PERMEASE PROTEIN LPTG"/>
    <property type="match status" value="1"/>
</dbReference>
<comment type="subcellular location">
    <subcellularLocation>
        <location evidence="1">Cell membrane</location>
        <topology evidence="1">Multi-pass membrane protein</topology>
    </subcellularLocation>
</comment>
<feature type="transmembrane region" description="Helical" evidence="6">
    <location>
        <begin position="337"/>
        <end position="359"/>
    </location>
</feature>
<feature type="transmembrane region" description="Helical" evidence="6">
    <location>
        <begin position="275"/>
        <end position="295"/>
    </location>
</feature>
<dbReference type="InterPro" id="IPR030923">
    <property type="entry name" value="LptG"/>
</dbReference>
<dbReference type="GO" id="GO:0015920">
    <property type="term" value="P:lipopolysaccharide transport"/>
    <property type="evidence" value="ECO:0007669"/>
    <property type="project" value="TreeGrafter"/>
</dbReference>
<evidence type="ECO:0000313" key="7">
    <source>
        <dbReference type="EMBL" id="SFE13750.1"/>
    </source>
</evidence>
<proteinExistence type="predicted"/>
<dbReference type="PANTHER" id="PTHR33529">
    <property type="entry name" value="SLR0882 PROTEIN-RELATED"/>
    <property type="match status" value="1"/>
</dbReference>
<dbReference type="GO" id="GO:0055085">
    <property type="term" value="P:transmembrane transport"/>
    <property type="evidence" value="ECO:0007669"/>
    <property type="project" value="InterPro"/>
</dbReference>
<feature type="transmembrane region" description="Helical" evidence="6">
    <location>
        <begin position="93"/>
        <end position="116"/>
    </location>
</feature>
<dbReference type="RefSeq" id="WP_149756073.1">
    <property type="nucleotide sequence ID" value="NZ_FOMS01000006.1"/>
</dbReference>
<dbReference type="NCBIfam" id="TIGR04408">
    <property type="entry name" value="LptG_lptG"/>
    <property type="match status" value="1"/>
</dbReference>
<protein>
    <submittedName>
        <fullName evidence="7">Lipopolysaccharide export system permease protein</fullName>
    </submittedName>
</protein>
<accession>A0A1I1Y7D4</accession>
<evidence type="ECO:0000256" key="4">
    <source>
        <dbReference type="ARBA" id="ARBA00022989"/>
    </source>
</evidence>